<organism evidence="5 6">
    <name type="scientific">Candidatus Woesebacteria bacterium GW2011_GWA1_37_8</name>
    <dbReference type="NCBI Taxonomy" id="1618546"/>
    <lineage>
        <taxon>Bacteria</taxon>
        <taxon>Candidatus Woeseibacteriota</taxon>
    </lineage>
</organism>
<dbReference type="Gene3D" id="2.160.10.10">
    <property type="entry name" value="Hexapeptide repeat proteins"/>
    <property type="match status" value="1"/>
</dbReference>
<dbReference type="Proteomes" id="UP000034603">
    <property type="component" value="Unassembled WGS sequence"/>
</dbReference>
<evidence type="ECO:0000313" key="6">
    <source>
        <dbReference type="Proteomes" id="UP000034603"/>
    </source>
</evidence>
<dbReference type="InterPro" id="IPR018357">
    <property type="entry name" value="Hexapep_transf_CS"/>
</dbReference>
<dbReference type="InterPro" id="IPR011004">
    <property type="entry name" value="Trimer_LpxA-like_sf"/>
</dbReference>
<accession>A0A0G0KZT5</accession>
<evidence type="ECO:0000256" key="1">
    <source>
        <dbReference type="ARBA" id="ARBA00007274"/>
    </source>
</evidence>
<name>A0A0G0KZT5_9BACT</name>
<dbReference type="GO" id="GO:0005829">
    <property type="term" value="C:cytosol"/>
    <property type="evidence" value="ECO:0007669"/>
    <property type="project" value="TreeGrafter"/>
</dbReference>
<dbReference type="AlphaFoldDB" id="A0A0G0KZT5"/>
<evidence type="ECO:0000256" key="4">
    <source>
        <dbReference type="SAM" id="Phobius"/>
    </source>
</evidence>
<dbReference type="InterPro" id="IPR001451">
    <property type="entry name" value="Hexapep"/>
</dbReference>
<dbReference type="PROSITE" id="PS00101">
    <property type="entry name" value="HEXAPEP_TRANSFERASES"/>
    <property type="match status" value="1"/>
</dbReference>
<keyword evidence="4" id="KW-0472">Membrane</keyword>
<evidence type="ECO:0000256" key="3">
    <source>
        <dbReference type="ARBA" id="ARBA00022737"/>
    </source>
</evidence>
<comment type="caution">
    <text evidence="5">The sequence shown here is derived from an EMBL/GenBank/DDBJ whole genome shotgun (WGS) entry which is preliminary data.</text>
</comment>
<dbReference type="GO" id="GO:0008374">
    <property type="term" value="F:O-acyltransferase activity"/>
    <property type="evidence" value="ECO:0007669"/>
    <property type="project" value="TreeGrafter"/>
</dbReference>
<dbReference type="PANTHER" id="PTHR23416">
    <property type="entry name" value="SIALIC ACID SYNTHASE-RELATED"/>
    <property type="match status" value="1"/>
</dbReference>
<evidence type="ECO:0000313" key="5">
    <source>
        <dbReference type="EMBL" id="KKQ46011.1"/>
    </source>
</evidence>
<keyword evidence="4" id="KW-1133">Transmembrane helix</keyword>
<gene>
    <name evidence="5" type="ORF">US62_C0006G0022</name>
</gene>
<keyword evidence="2 5" id="KW-0808">Transferase</keyword>
<proteinExistence type="inferred from homology"/>
<dbReference type="Pfam" id="PF00132">
    <property type="entry name" value="Hexapep"/>
    <property type="match status" value="1"/>
</dbReference>
<dbReference type="InterPro" id="IPR051159">
    <property type="entry name" value="Hexapeptide_acetyltransf"/>
</dbReference>
<protein>
    <submittedName>
        <fullName evidence="5">Bacterial transferase hexapeptide repeat protein</fullName>
    </submittedName>
</protein>
<keyword evidence="4" id="KW-0812">Transmembrane</keyword>
<sequence>MVHTLINILYNRIVYFFGFLRSVFWRLFLKKMGRNVDIMKSVKIMSPQKVEIGHYVLLNDGVIIGGQKGVSIGNYVMLSYNVNLVSENHAYQNPLLPIKKQGYFGGPIVIDDDVWIGANAVILPNVTIGKGAIVGANAVVTNNVAPYSIVGGIPAKHIKYRFGKTLRTKAIKATFS</sequence>
<reference evidence="5 6" key="1">
    <citation type="journal article" date="2015" name="Nature">
        <title>rRNA introns, odd ribosomes, and small enigmatic genomes across a large radiation of phyla.</title>
        <authorList>
            <person name="Brown C.T."/>
            <person name="Hug L.A."/>
            <person name="Thomas B.C."/>
            <person name="Sharon I."/>
            <person name="Castelle C.J."/>
            <person name="Singh A."/>
            <person name="Wilkins M.J."/>
            <person name="Williams K.H."/>
            <person name="Banfield J.F."/>
        </authorList>
    </citation>
    <scope>NUCLEOTIDE SEQUENCE [LARGE SCALE GENOMIC DNA]</scope>
</reference>
<dbReference type="PANTHER" id="PTHR23416:SF23">
    <property type="entry name" value="ACETYLTRANSFERASE C18B11.09C-RELATED"/>
    <property type="match status" value="1"/>
</dbReference>
<dbReference type="SUPFAM" id="SSF51161">
    <property type="entry name" value="Trimeric LpxA-like enzymes"/>
    <property type="match status" value="1"/>
</dbReference>
<dbReference type="CDD" id="cd04647">
    <property type="entry name" value="LbH_MAT_like"/>
    <property type="match status" value="1"/>
</dbReference>
<feature type="transmembrane region" description="Helical" evidence="4">
    <location>
        <begin position="12"/>
        <end position="29"/>
    </location>
</feature>
<keyword evidence="3" id="KW-0677">Repeat</keyword>
<comment type="similarity">
    <text evidence="1">Belongs to the transferase hexapeptide repeat family.</text>
</comment>
<dbReference type="EMBL" id="LBTR01000006">
    <property type="protein sequence ID" value="KKQ46011.1"/>
    <property type="molecule type" value="Genomic_DNA"/>
</dbReference>
<evidence type="ECO:0000256" key="2">
    <source>
        <dbReference type="ARBA" id="ARBA00022679"/>
    </source>
</evidence>